<dbReference type="PANTHER" id="PTHR43014:SF2">
    <property type="entry name" value="MERCURIC REDUCTASE"/>
    <property type="match status" value="1"/>
</dbReference>
<dbReference type="GO" id="GO:0050660">
    <property type="term" value="F:flavin adenine dinucleotide binding"/>
    <property type="evidence" value="ECO:0007669"/>
    <property type="project" value="TreeGrafter"/>
</dbReference>
<feature type="domain" description="Pyridine nucleotide-disulphide oxidoreductase dimerisation" evidence="1">
    <location>
        <begin position="1"/>
        <end position="105"/>
    </location>
</feature>
<dbReference type="AlphaFoldDB" id="A0A8E2FCI7"/>
<proteinExistence type="predicted"/>
<evidence type="ECO:0000313" key="2">
    <source>
        <dbReference type="EMBL" id="OCL14680.1"/>
    </source>
</evidence>
<dbReference type="Pfam" id="PF02852">
    <property type="entry name" value="Pyr_redox_dim"/>
    <property type="match status" value="1"/>
</dbReference>
<evidence type="ECO:0000313" key="3">
    <source>
        <dbReference type="Proteomes" id="UP000250140"/>
    </source>
</evidence>
<accession>A0A8E2FCI7</accession>
<sequence>YTDPQVVHVGLHAAEAVAVAGTGRRVLVASMPLLWVARALETDETRGMLKAVVDGDTGLILGFEAVGPEAGEMMAVVQMAMVGGVGWRTLREMVFAHPSWAEGLNNLWSGLEEV</sequence>
<name>A0A8E2FCI7_9PEZI</name>
<reference evidence="2 3" key="1">
    <citation type="journal article" date="2016" name="Nat. Commun.">
        <title>Ectomycorrhizal ecology is imprinted in the genome of the dominant symbiotic fungus Cenococcum geophilum.</title>
        <authorList>
            <consortium name="DOE Joint Genome Institute"/>
            <person name="Peter M."/>
            <person name="Kohler A."/>
            <person name="Ohm R.A."/>
            <person name="Kuo A."/>
            <person name="Krutzmann J."/>
            <person name="Morin E."/>
            <person name="Arend M."/>
            <person name="Barry K.W."/>
            <person name="Binder M."/>
            <person name="Choi C."/>
            <person name="Clum A."/>
            <person name="Copeland A."/>
            <person name="Grisel N."/>
            <person name="Haridas S."/>
            <person name="Kipfer T."/>
            <person name="LaButti K."/>
            <person name="Lindquist E."/>
            <person name="Lipzen A."/>
            <person name="Maire R."/>
            <person name="Meier B."/>
            <person name="Mihaltcheva S."/>
            <person name="Molinier V."/>
            <person name="Murat C."/>
            <person name="Poggeler S."/>
            <person name="Quandt C.A."/>
            <person name="Sperisen C."/>
            <person name="Tritt A."/>
            <person name="Tisserant E."/>
            <person name="Crous P.W."/>
            <person name="Henrissat B."/>
            <person name="Nehls U."/>
            <person name="Egli S."/>
            <person name="Spatafora J.W."/>
            <person name="Grigoriev I.V."/>
            <person name="Martin F.M."/>
        </authorList>
    </citation>
    <scope>NUCLEOTIDE SEQUENCE [LARGE SCALE GENOMIC DNA]</scope>
    <source>
        <strain evidence="2 3">CBS 207.34</strain>
    </source>
</reference>
<protein>
    <recommendedName>
        <fullName evidence="1">Pyridine nucleotide-disulphide oxidoreductase dimerisation domain-containing protein</fullName>
    </recommendedName>
</protein>
<dbReference type="Proteomes" id="UP000250140">
    <property type="component" value="Unassembled WGS sequence"/>
</dbReference>
<keyword evidence="3" id="KW-1185">Reference proteome</keyword>
<dbReference type="EMBL" id="KV748548">
    <property type="protein sequence ID" value="OCL14680.1"/>
    <property type="molecule type" value="Genomic_DNA"/>
</dbReference>
<dbReference type="InterPro" id="IPR004099">
    <property type="entry name" value="Pyr_nucl-diS_OxRdtase_dimer"/>
</dbReference>
<dbReference type="PANTHER" id="PTHR43014">
    <property type="entry name" value="MERCURIC REDUCTASE"/>
    <property type="match status" value="1"/>
</dbReference>
<dbReference type="GO" id="GO:0003955">
    <property type="term" value="F:NAD(P)H dehydrogenase (quinone) activity"/>
    <property type="evidence" value="ECO:0007669"/>
    <property type="project" value="TreeGrafter"/>
</dbReference>
<dbReference type="OrthoDB" id="361797at2759"/>
<feature type="non-terminal residue" evidence="2">
    <location>
        <position position="1"/>
    </location>
</feature>
<evidence type="ECO:0000259" key="1">
    <source>
        <dbReference type="Pfam" id="PF02852"/>
    </source>
</evidence>
<dbReference type="Gene3D" id="3.30.390.30">
    <property type="match status" value="1"/>
</dbReference>
<gene>
    <name evidence="2" type="ORF">AOQ84DRAFT_280557</name>
</gene>
<organism evidence="2 3">
    <name type="scientific">Glonium stellatum</name>
    <dbReference type="NCBI Taxonomy" id="574774"/>
    <lineage>
        <taxon>Eukaryota</taxon>
        <taxon>Fungi</taxon>
        <taxon>Dikarya</taxon>
        <taxon>Ascomycota</taxon>
        <taxon>Pezizomycotina</taxon>
        <taxon>Dothideomycetes</taxon>
        <taxon>Pleosporomycetidae</taxon>
        <taxon>Gloniales</taxon>
        <taxon>Gloniaceae</taxon>
        <taxon>Glonium</taxon>
    </lineage>
</organism>
<dbReference type="InterPro" id="IPR016156">
    <property type="entry name" value="FAD/NAD-linked_Rdtase_dimer_sf"/>
</dbReference>
<dbReference type="SUPFAM" id="SSF55424">
    <property type="entry name" value="FAD/NAD-linked reductases, dimerisation (C-terminal) domain"/>
    <property type="match status" value="1"/>
</dbReference>